<feature type="domain" description="Transglutaminase-like" evidence="3">
    <location>
        <begin position="456"/>
        <end position="526"/>
    </location>
</feature>
<feature type="transmembrane region" description="Helical" evidence="2">
    <location>
        <begin position="60"/>
        <end position="84"/>
    </location>
</feature>
<evidence type="ECO:0000256" key="1">
    <source>
        <dbReference type="SAM" id="MobiDB-lite"/>
    </source>
</evidence>
<sequence>MNRVVLPIIGGLTTLATLGTISPVFSSASWLVGPAVAVAVVVLVGIGLRGSRIAGPYVTLLQLLLGLVAILAFFVPSSMLLYLIPTPAALGELIGLIGDGAATARGQRAPIAPNPGTSSLLALLAVPVSVIVDDFVASRRPALVGIPLLSVFAICAAIVRQPIPLWLAMLPLVGYALLLLLDQLTHNRFARDVRRTGPGIAVAAVVTVIAIAVGGTVAVAARLTDGGLLATGSGHERTTNEMVARTTDLAGQLSRDEPLDLFRVSTDDPNPFYLRAVVLDTWGEEGWSFATPRDSGVSIDALPDSAAPAAVALSTATIEVQNYGDLFVPTYFLPRNVNIDGSYAYDVSMQVLFGPEKGQLQEQSYQVQSAAPRPTEPELAAAPFGLAPGIVLSRDLAQPADVDPSVIELTQQVTAGASSPWEVAVALDAFFSDPNGGWTYSLQVPDPGDLDPLASFLQRRIGYCEQYSSAMASMFRLAGVPARIAVGYTNGEQQEDGSYQITTNDAHSWVEAYFDGVGWVPFDPTPIGTRAVPLPYVPSDQQNPGSEAEQSTAPPTTTAPELPPEEQAPPPDQQAQSESGSQSSGVLALARWMLIALAVLAVLLAPAAWRFARLRSRVSLAAAGGADGAHAAWDELRDYTRDLGVPDYTTHSVREQAADWRGRFGMSTPAIERLATDEERARYADGPQIEPLSEPLGQAREQIGQSVGPWRRVQAALLPRSLFRR</sequence>
<dbReference type="Pfam" id="PF01841">
    <property type="entry name" value="Transglut_core"/>
    <property type="match status" value="1"/>
</dbReference>
<keyword evidence="2" id="KW-0472">Membrane</keyword>
<feature type="compositionally biased region" description="Low complexity" evidence="1">
    <location>
        <begin position="547"/>
        <end position="560"/>
    </location>
</feature>
<dbReference type="PANTHER" id="PTHR42736">
    <property type="entry name" value="PROTEIN-GLUTAMINE GAMMA-GLUTAMYLTRANSFERASE"/>
    <property type="match status" value="1"/>
</dbReference>
<evidence type="ECO:0000313" key="5">
    <source>
        <dbReference type="Proteomes" id="UP000463857"/>
    </source>
</evidence>
<feature type="transmembrane region" description="Helical" evidence="2">
    <location>
        <begin position="589"/>
        <end position="609"/>
    </location>
</feature>
<name>A0A7L4YJ18_9ACTN</name>
<evidence type="ECO:0000313" key="4">
    <source>
        <dbReference type="EMBL" id="QHB99149.1"/>
    </source>
</evidence>
<keyword evidence="5" id="KW-1185">Reference proteome</keyword>
<feature type="region of interest" description="Disordered" evidence="1">
    <location>
        <begin position="531"/>
        <end position="582"/>
    </location>
</feature>
<dbReference type="Proteomes" id="UP000463857">
    <property type="component" value="Chromosome"/>
</dbReference>
<dbReference type="OrthoDB" id="9804023at2"/>
<dbReference type="InterPro" id="IPR002931">
    <property type="entry name" value="Transglutaminase-like"/>
</dbReference>
<proteinExistence type="predicted"/>
<dbReference type="EMBL" id="CP047156">
    <property type="protein sequence ID" value="QHB99149.1"/>
    <property type="molecule type" value="Genomic_DNA"/>
</dbReference>
<dbReference type="SMART" id="SM00460">
    <property type="entry name" value="TGc"/>
    <property type="match status" value="1"/>
</dbReference>
<feature type="transmembrane region" description="Helical" evidence="2">
    <location>
        <begin position="201"/>
        <end position="221"/>
    </location>
</feature>
<feature type="transmembrane region" description="Helical" evidence="2">
    <location>
        <begin position="29"/>
        <end position="48"/>
    </location>
</feature>
<evidence type="ECO:0000259" key="3">
    <source>
        <dbReference type="SMART" id="SM00460"/>
    </source>
</evidence>
<dbReference type="AlphaFoldDB" id="A0A7L4YJ18"/>
<evidence type="ECO:0000256" key="2">
    <source>
        <dbReference type="SAM" id="Phobius"/>
    </source>
</evidence>
<dbReference type="InParanoid" id="A0A7L4YJ18"/>
<feature type="transmembrane region" description="Helical" evidence="2">
    <location>
        <begin position="165"/>
        <end position="181"/>
    </location>
</feature>
<dbReference type="KEGG" id="eke:EK0264_01830"/>
<dbReference type="InterPro" id="IPR021878">
    <property type="entry name" value="TgpA_N"/>
</dbReference>
<dbReference type="SUPFAM" id="SSF54001">
    <property type="entry name" value="Cysteine proteinases"/>
    <property type="match status" value="1"/>
</dbReference>
<dbReference type="Pfam" id="PF11992">
    <property type="entry name" value="TgpA_N"/>
    <property type="match status" value="1"/>
</dbReference>
<dbReference type="RefSeq" id="WP_159542342.1">
    <property type="nucleotide sequence ID" value="NZ_CP047156.1"/>
</dbReference>
<keyword evidence="2" id="KW-0812">Transmembrane</keyword>
<organism evidence="4 5">
    <name type="scientific">Epidermidibacterium keratini</name>
    <dbReference type="NCBI Taxonomy" id="1891644"/>
    <lineage>
        <taxon>Bacteria</taxon>
        <taxon>Bacillati</taxon>
        <taxon>Actinomycetota</taxon>
        <taxon>Actinomycetes</taxon>
        <taxon>Sporichthyales</taxon>
        <taxon>Sporichthyaceae</taxon>
        <taxon>Epidermidibacterium</taxon>
    </lineage>
</organism>
<accession>A0A7L4YJ18</accession>
<dbReference type="PANTHER" id="PTHR42736:SF1">
    <property type="entry name" value="PROTEIN-GLUTAMINE GAMMA-GLUTAMYLTRANSFERASE"/>
    <property type="match status" value="1"/>
</dbReference>
<keyword evidence="2" id="KW-1133">Transmembrane helix</keyword>
<dbReference type="InterPro" id="IPR052901">
    <property type="entry name" value="Bact_TGase-like"/>
</dbReference>
<feature type="transmembrane region" description="Helical" evidence="2">
    <location>
        <begin position="143"/>
        <end position="159"/>
    </location>
</feature>
<gene>
    <name evidence="4" type="ORF">EK0264_01830</name>
</gene>
<dbReference type="Gene3D" id="3.10.620.30">
    <property type="match status" value="1"/>
</dbReference>
<dbReference type="InterPro" id="IPR038765">
    <property type="entry name" value="Papain-like_cys_pep_sf"/>
</dbReference>
<reference evidence="4 5" key="1">
    <citation type="journal article" date="2018" name="Int. J. Syst. Evol. Microbiol.">
        <title>Epidermidibacterium keratini gen. nov., sp. nov., a member of the family Sporichthyaceae, isolated from keratin epidermis.</title>
        <authorList>
            <person name="Lee D.G."/>
            <person name="Trujillo M.E."/>
            <person name="Kang S."/>
            <person name="Nam J.J."/>
            <person name="Kim Y.J."/>
        </authorList>
    </citation>
    <scope>NUCLEOTIDE SEQUENCE [LARGE SCALE GENOMIC DNA]</scope>
    <source>
        <strain evidence="4 5">EPI-7</strain>
    </source>
</reference>
<protein>
    <recommendedName>
        <fullName evidence="3">Transglutaminase-like domain-containing protein</fullName>
    </recommendedName>
</protein>
<feature type="compositionally biased region" description="Low complexity" evidence="1">
    <location>
        <begin position="573"/>
        <end position="582"/>
    </location>
</feature>